<accession>A0A8X6K1B7</accession>
<proteinExistence type="predicted"/>
<organism evidence="1 2">
    <name type="scientific">Trichonephila inaurata madagascariensis</name>
    <dbReference type="NCBI Taxonomy" id="2747483"/>
    <lineage>
        <taxon>Eukaryota</taxon>
        <taxon>Metazoa</taxon>
        <taxon>Ecdysozoa</taxon>
        <taxon>Arthropoda</taxon>
        <taxon>Chelicerata</taxon>
        <taxon>Arachnida</taxon>
        <taxon>Araneae</taxon>
        <taxon>Araneomorphae</taxon>
        <taxon>Entelegynae</taxon>
        <taxon>Araneoidea</taxon>
        <taxon>Nephilidae</taxon>
        <taxon>Trichonephila</taxon>
        <taxon>Trichonephila inaurata</taxon>
    </lineage>
</organism>
<dbReference type="Proteomes" id="UP000886998">
    <property type="component" value="Unassembled WGS sequence"/>
</dbReference>
<evidence type="ECO:0000313" key="2">
    <source>
        <dbReference type="Proteomes" id="UP000886998"/>
    </source>
</evidence>
<dbReference type="AlphaFoldDB" id="A0A8X6K1B7"/>
<keyword evidence="2" id="KW-1185">Reference proteome</keyword>
<dbReference type="EMBL" id="BMAV01026911">
    <property type="protein sequence ID" value="GFS54343.1"/>
    <property type="molecule type" value="Genomic_DNA"/>
</dbReference>
<sequence>MKGGKRYRICQDIAKQTTSVITSDSIVSVNKTIRDNRNVWILDISDKLNLSKGTAHTIIHQQLQYCKKEDPIFLEFIVAGDESWYHHYRHNSPHPPKKQVCKPQHIISSTKEIEKDENFIEKEVDHS</sequence>
<gene>
    <name evidence="1" type="ORF">TNIN_15741</name>
</gene>
<evidence type="ECO:0000313" key="1">
    <source>
        <dbReference type="EMBL" id="GFS54343.1"/>
    </source>
</evidence>
<comment type="caution">
    <text evidence="1">The sequence shown here is derived from an EMBL/GenBank/DDBJ whole genome shotgun (WGS) entry which is preliminary data.</text>
</comment>
<protein>
    <submittedName>
        <fullName evidence="1">Uncharacterized protein</fullName>
    </submittedName>
</protein>
<name>A0A8X6K1B7_9ARAC</name>
<reference evidence="1" key="1">
    <citation type="submission" date="2020-08" db="EMBL/GenBank/DDBJ databases">
        <title>Multicomponent nature underlies the extraordinary mechanical properties of spider dragline silk.</title>
        <authorList>
            <person name="Kono N."/>
            <person name="Nakamura H."/>
            <person name="Mori M."/>
            <person name="Yoshida Y."/>
            <person name="Ohtoshi R."/>
            <person name="Malay A.D."/>
            <person name="Moran D.A.P."/>
            <person name="Tomita M."/>
            <person name="Numata K."/>
            <person name="Arakawa K."/>
        </authorList>
    </citation>
    <scope>NUCLEOTIDE SEQUENCE</scope>
</reference>